<protein>
    <recommendedName>
        <fullName evidence="3">Reverse transcriptase Ty1/copia-type domain-containing protein</fullName>
    </recommendedName>
</protein>
<organism evidence="1 2">
    <name type="scientific">Vitis vinifera</name>
    <name type="common">Grape</name>
    <dbReference type="NCBI Taxonomy" id="29760"/>
    <lineage>
        <taxon>Eukaryota</taxon>
        <taxon>Viridiplantae</taxon>
        <taxon>Streptophyta</taxon>
        <taxon>Embryophyta</taxon>
        <taxon>Tracheophyta</taxon>
        <taxon>Spermatophyta</taxon>
        <taxon>Magnoliopsida</taxon>
        <taxon>eudicotyledons</taxon>
        <taxon>Gunneridae</taxon>
        <taxon>Pentapetalae</taxon>
        <taxon>rosids</taxon>
        <taxon>Vitales</taxon>
        <taxon>Vitaceae</taxon>
        <taxon>Viteae</taxon>
        <taxon>Vitis</taxon>
    </lineage>
</organism>
<gene>
    <name evidence="1" type="ORF">CK203_092075</name>
</gene>
<reference evidence="1 2" key="1">
    <citation type="journal article" date="2018" name="PLoS Genet.">
        <title>Population sequencing reveals clonal diversity and ancestral inbreeding in the grapevine cultivar Chardonnay.</title>
        <authorList>
            <person name="Roach M.J."/>
            <person name="Johnson D.L."/>
            <person name="Bohlmann J."/>
            <person name="van Vuuren H.J."/>
            <person name="Jones S.J."/>
            <person name="Pretorius I.S."/>
            <person name="Schmidt S.A."/>
            <person name="Borneman A.R."/>
        </authorList>
    </citation>
    <scope>NUCLEOTIDE SEQUENCE [LARGE SCALE GENOMIC DNA]</scope>
    <source>
        <strain evidence="2">cv. Chardonnay</strain>
        <tissue evidence="1">Leaf</tissue>
    </source>
</reference>
<dbReference type="Proteomes" id="UP000288805">
    <property type="component" value="Unassembled WGS sequence"/>
</dbReference>
<evidence type="ECO:0000313" key="2">
    <source>
        <dbReference type="Proteomes" id="UP000288805"/>
    </source>
</evidence>
<evidence type="ECO:0008006" key="3">
    <source>
        <dbReference type="Google" id="ProtNLM"/>
    </source>
</evidence>
<name>A0A438CLC1_VITVI</name>
<dbReference type="EMBL" id="QGNW01002182">
    <property type="protein sequence ID" value="RVW23969.1"/>
    <property type="molecule type" value="Genomic_DNA"/>
</dbReference>
<proteinExistence type="predicted"/>
<accession>A0A438CLC1</accession>
<sequence>MRAEMEALEKNGTWDVDAKRKESSRVQVGVHNIFDVKNVFLHEELKEEIYMDLPPSFNMHLKGKKEIGKTRYKPVDTPIDPNHKLGEASEDAAVDKATLGKGILFKNSIELSLEAYIDANYARSVVDLRSTMGYCTSLQGNLVT</sequence>
<evidence type="ECO:0000313" key="1">
    <source>
        <dbReference type="EMBL" id="RVW23969.1"/>
    </source>
</evidence>
<dbReference type="AlphaFoldDB" id="A0A438CLC1"/>
<comment type="caution">
    <text evidence="1">The sequence shown here is derived from an EMBL/GenBank/DDBJ whole genome shotgun (WGS) entry which is preliminary data.</text>
</comment>